<gene>
    <name evidence="2" type="ORF">PHMEG_00019018</name>
</gene>
<comment type="caution">
    <text evidence="2">The sequence shown here is derived from an EMBL/GenBank/DDBJ whole genome shotgun (WGS) entry which is preliminary data.</text>
</comment>
<dbReference type="AlphaFoldDB" id="A0A225VSX8"/>
<dbReference type="OrthoDB" id="2018329at2759"/>
<evidence type="ECO:0000313" key="3">
    <source>
        <dbReference type="Proteomes" id="UP000198211"/>
    </source>
</evidence>
<organism evidence="2 3">
    <name type="scientific">Phytophthora megakarya</name>
    <dbReference type="NCBI Taxonomy" id="4795"/>
    <lineage>
        <taxon>Eukaryota</taxon>
        <taxon>Sar</taxon>
        <taxon>Stramenopiles</taxon>
        <taxon>Oomycota</taxon>
        <taxon>Peronosporomycetes</taxon>
        <taxon>Peronosporales</taxon>
        <taxon>Peronosporaceae</taxon>
        <taxon>Phytophthora</taxon>
    </lineage>
</organism>
<protein>
    <recommendedName>
        <fullName evidence="1">Transcription activator GCR1-like domain-containing protein</fullName>
    </recommendedName>
</protein>
<evidence type="ECO:0000313" key="2">
    <source>
        <dbReference type="EMBL" id="OWZ08442.1"/>
    </source>
</evidence>
<accession>A0A225VSX8</accession>
<reference evidence="3" key="1">
    <citation type="submission" date="2017-03" db="EMBL/GenBank/DDBJ databases">
        <title>Phytopthora megakarya and P. palmivora, two closely related causual agents of cacao black pod achieved similar genome size and gene model numbers by different mechanisms.</title>
        <authorList>
            <person name="Ali S."/>
            <person name="Shao J."/>
            <person name="Larry D.J."/>
            <person name="Kronmiller B."/>
            <person name="Shen D."/>
            <person name="Strem M.D."/>
            <person name="Melnick R.L."/>
            <person name="Guiltinan M.J."/>
            <person name="Tyler B.M."/>
            <person name="Meinhardt L.W."/>
            <person name="Bailey B.A."/>
        </authorList>
    </citation>
    <scope>NUCLEOTIDE SEQUENCE [LARGE SCALE GENOMIC DNA]</scope>
    <source>
        <strain evidence="3">zdho120</strain>
    </source>
</reference>
<dbReference type="EMBL" id="NBNE01003154">
    <property type="protein sequence ID" value="OWZ08442.1"/>
    <property type="molecule type" value="Genomic_DNA"/>
</dbReference>
<name>A0A225VSX8_9STRA</name>
<dbReference type="InterPro" id="IPR022210">
    <property type="entry name" value="TF_GCR1-like"/>
</dbReference>
<evidence type="ECO:0000259" key="1">
    <source>
        <dbReference type="Pfam" id="PF12550"/>
    </source>
</evidence>
<dbReference type="Proteomes" id="UP000198211">
    <property type="component" value="Unassembled WGS sequence"/>
</dbReference>
<proteinExistence type="predicted"/>
<dbReference type="Pfam" id="PF12550">
    <property type="entry name" value="GCR1_C"/>
    <property type="match status" value="1"/>
</dbReference>
<feature type="domain" description="Transcription activator GCR1-like" evidence="1">
    <location>
        <begin position="61"/>
        <end position="112"/>
    </location>
</feature>
<sequence>MHRQSLYQREIGSSVHHVQEALTRLTSGSASLRLAVDWGSANDGCGASEVVSHPHAPTEYKQVRSLKTVHQVWQGWKSGLNGGGLAVRIMEETHSSSWRCNAAEKRFFFRRK</sequence>
<keyword evidence="3" id="KW-1185">Reference proteome</keyword>